<dbReference type="GO" id="GO:0003941">
    <property type="term" value="F:L-serine ammonia-lyase activity"/>
    <property type="evidence" value="ECO:0007669"/>
    <property type="project" value="UniProtKB-EC"/>
</dbReference>
<dbReference type="Pfam" id="PF00076">
    <property type="entry name" value="RRM_1"/>
    <property type="match status" value="1"/>
</dbReference>
<dbReference type="AlphaFoldDB" id="A0AA85JXT3"/>
<evidence type="ECO:0000256" key="5">
    <source>
        <dbReference type="ARBA" id="ARBA00022884"/>
    </source>
</evidence>
<feature type="compositionally biased region" description="Polar residues" evidence="12">
    <location>
        <begin position="241"/>
        <end position="252"/>
    </location>
</feature>
<evidence type="ECO:0000256" key="8">
    <source>
        <dbReference type="ARBA" id="ARBA00041766"/>
    </source>
</evidence>
<organism evidence="14 15">
    <name type="scientific">Trichobilharzia regenti</name>
    <name type="common">Nasal bird schistosome</name>
    <dbReference type="NCBI Taxonomy" id="157069"/>
    <lineage>
        <taxon>Eukaryota</taxon>
        <taxon>Metazoa</taxon>
        <taxon>Spiralia</taxon>
        <taxon>Lophotrochozoa</taxon>
        <taxon>Platyhelminthes</taxon>
        <taxon>Trematoda</taxon>
        <taxon>Digenea</taxon>
        <taxon>Strigeidida</taxon>
        <taxon>Schistosomatoidea</taxon>
        <taxon>Schistosomatidae</taxon>
        <taxon>Trichobilharzia</taxon>
    </lineage>
</organism>
<feature type="region of interest" description="Disordered" evidence="12">
    <location>
        <begin position="224"/>
        <end position="254"/>
    </location>
</feature>
<keyword evidence="6" id="KW-0663">Pyridoxal phosphate</keyword>
<dbReference type="InterPro" id="IPR000634">
    <property type="entry name" value="Ser/Thr_deHydtase_PyrdxlP-BS"/>
</dbReference>
<dbReference type="GO" id="GO:0006567">
    <property type="term" value="P:L-threonine catabolic process"/>
    <property type="evidence" value="ECO:0007669"/>
    <property type="project" value="TreeGrafter"/>
</dbReference>
<dbReference type="GO" id="GO:0030170">
    <property type="term" value="F:pyridoxal phosphate binding"/>
    <property type="evidence" value="ECO:0007669"/>
    <property type="project" value="InterPro"/>
</dbReference>
<dbReference type="InterPro" id="IPR050147">
    <property type="entry name" value="Ser/Thr_Dehydratase"/>
</dbReference>
<dbReference type="PANTHER" id="PTHR48078:SF2">
    <property type="entry name" value="CATABOLIC L-SERINE_THREONINE DEHYDRATASE"/>
    <property type="match status" value="1"/>
</dbReference>
<dbReference type="GO" id="GO:0009097">
    <property type="term" value="P:isoleucine biosynthetic process"/>
    <property type="evidence" value="ECO:0007669"/>
    <property type="project" value="TreeGrafter"/>
</dbReference>
<dbReference type="Gene3D" id="3.30.70.330">
    <property type="match status" value="2"/>
</dbReference>
<feature type="domain" description="RRM" evidence="13">
    <location>
        <begin position="190"/>
        <end position="297"/>
    </location>
</feature>
<evidence type="ECO:0000256" key="2">
    <source>
        <dbReference type="ARBA" id="ARBA00010869"/>
    </source>
</evidence>
<dbReference type="Pfam" id="PF00291">
    <property type="entry name" value="PALP"/>
    <property type="match status" value="1"/>
</dbReference>
<evidence type="ECO:0000256" key="10">
    <source>
        <dbReference type="ARBA" id="ARBA00049406"/>
    </source>
</evidence>
<comment type="catalytic activity">
    <reaction evidence="10">
        <text>L-serine = pyruvate + NH4(+)</text>
        <dbReference type="Rhea" id="RHEA:19169"/>
        <dbReference type="ChEBI" id="CHEBI:15361"/>
        <dbReference type="ChEBI" id="CHEBI:28938"/>
        <dbReference type="ChEBI" id="CHEBI:33384"/>
        <dbReference type="EC" id="4.3.1.17"/>
    </reaction>
</comment>
<dbReference type="PROSITE" id="PS50102">
    <property type="entry name" value="RRM"/>
    <property type="match status" value="2"/>
</dbReference>
<evidence type="ECO:0000256" key="11">
    <source>
        <dbReference type="PROSITE-ProRule" id="PRU00176"/>
    </source>
</evidence>
<evidence type="ECO:0000313" key="16">
    <source>
        <dbReference type="WBParaSite" id="TREG1_47280.3"/>
    </source>
</evidence>
<dbReference type="InterPro" id="IPR035979">
    <property type="entry name" value="RBD_domain_sf"/>
</dbReference>
<evidence type="ECO:0000256" key="12">
    <source>
        <dbReference type="SAM" id="MobiDB-lite"/>
    </source>
</evidence>
<sequence>MQINGCMGSNLSDIFPSVPIQDSTGGLMTAPGMHVNGPNINHGDSMSRLQYLGLSLLQNGQNGNGGTFLNEDRSRTNLIINYLPQSFDQNDLQRLFERVGPIRQCKLIRDKESGASLCYGFVDYVNPQHAALAIQTYHGYECDRKRLRVAYASSGGRRIIPGNRPQKFSNVNDISGNPNVEVTNENILGWEVLVTGTPIEWNEQDLLRLFSNFGAVVDVRPLTPRLPDSPSGQKPGFSPPLNGTSSDASSESPDGRYASGAYVIFQEKESAEISVLRLNGYQAPEWCSPLKLRLIGSLTRETFAHFHSSRQSPTYTFGRTSNSQSIADPLTESVIFTNVLNRRVLNTPNCAVHGNPLSHFVTGAKNSEVLPVAPEGNNLHLQSNSVFNIPPRAVMRNKVTGPTSTSVFNQDVFSHTGSLGILDFLDGHQNANSLSGTDQCTSRDVSIINTLNSERVTDNEQPELENSLKNLTSVQNHSSWPFVQHRSTLTALSENGRSNEIKRGIPTSGGYRRLSVRSPLVHSPILSSLLAQQSFQANIWLKLENIQPTGSYKIRGVENVIRKWAASGVNHIVCPATGSSAVAICFAAHAYMLNCTLVVPESHELTVRRRLALEAQDAKIVVVSGGFEAANHRADQLVKEIQSAPDSNTRLLHPYDQPELWEGYESIVDEISSEIGQPDAIVVAVGGGGLLSGIIQALWNKKWSSTHIITVENEGNDYLNRSLKSGQLAVSKSSSFAASISSPLLTQRALQLAQCQPVSAITCTDAEAIDGVKRFLDDHGMLVDPACGAALSSVYSGYLSRLQFEGRLPRTSNVVIIVGGGKGFSLRQLIDWENQMAPFAPEQIAASVLPPISSSYITHLSPYPASQEINKSTATIHNTSMSDHMARKGSTPTPSTPRSVCTKVSRVPISRPDSDQQASDCNGGEIEAGSECVSTLNSHDLVNFSKLLASSEAKGVEISLRES</sequence>
<name>A0AA85JXT3_TRIRE</name>
<evidence type="ECO:0000256" key="4">
    <source>
        <dbReference type="ARBA" id="ARBA00022737"/>
    </source>
</evidence>
<reference evidence="15 16" key="2">
    <citation type="submission" date="2023-11" db="UniProtKB">
        <authorList>
            <consortium name="WormBaseParasite"/>
        </authorList>
    </citation>
    <scope>IDENTIFICATION</scope>
</reference>
<evidence type="ECO:0000313" key="15">
    <source>
        <dbReference type="WBParaSite" id="TREG1_47280.1"/>
    </source>
</evidence>
<dbReference type="SUPFAM" id="SSF54928">
    <property type="entry name" value="RNA-binding domain, RBD"/>
    <property type="match status" value="1"/>
</dbReference>
<keyword evidence="5 11" id="KW-0694">RNA-binding</keyword>
<evidence type="ECO:0000259" key="13">
    <source>
        <dbReference type="PROSITE" id="PS50102"/>
    </source>
</evidence>
<dbReference type="SUPFAM" id="SSF53686">
    <property type="entry name" value="Tryptophan synthase beta subunit-like PLP-dependent enzymes"/>
    <property type="match status" value="1"/>
</dbReference>
<protein>
    <recommendedName>
        <fullName evidence="3">L-serine ammonia-lyase</fullName>
        <ecNumber evidence="3">4.3.1.17</ecNumber>
    </recommendedName>
    <alternativeName>
        <fullName evidence="8">L-serine deaminase</fullName>
    </alternativeName>
    <alternativeName>
        <fullName evidence="9">L-threonine dehydratase</fullName>
    </alternativeName>
</protein>
<reference evidence="14" key="1">
    <citation type="submission" date="2022-06" db="EMBL/GenBank/DDBJ databases">
        <authorList>
            <person name="Berger JAMES D."/>
            <person name="Berger JAMES D."/>
        </authorList>
    </citation>
    <scope>NUCLEOTIDE SEQUENCE [LARGE SCALE GENOMIC DNA]</scope>
</reference>
<comment type="cofactor">
    <cofactor evidence="1">
        <name>pyridoxal 5'-phosphate</name>
        <dbReference type="ChEBI" id="CHEBI:597326"/>
    </cofactor>
</comment>
<evidence type="ECO:0000256" key="1">
    <source>
        <dbReference type="ARBA" id="ARBA00001933"/>
    </source>
</evidence>
<keyword evidence="14" id="KW-1185">Reference proteome</keyword>
<proteinExistence type="inferred from homology"/>
<evidence type="ECO:0000256" key="7">
    <source>
        <dbReference type="ARBA" id="ARBA00023239"/>
    </source>
</evidence>
<dbReference type="GO" id="GO:0004794">
    <property type="term" value="F:threonine deaminase activity"/>
    <property type="evidence" value="ECO:0007669"/>
    <property type="project" value="TreeGrafter"/>
</dbReference>
<dbReference type="InterPro" id="IPR036052">
    <property type="entry name" value="TrpB-like_PALP_sf"/>
</dbReference>
<dbReference type="GO" id="GO:0010629">
    <property type="term" value="P:negative regulation of gene expression"/>
    <property type="evidence" value="ECO:0007669"/>
    <property type="project" value="UniProtKB-ARBA"/>
</dbReference>
<dbReference type="GO" id="GO:0006565">
    <property type="term" value="P:L-serine catabolic process"/>
    <property type="evidence" value="ECO:0007669"/>
    <property type="project" value="TreeGrafter"/>
</dbReference>
<dbReference type="InterPro" id="IPR012677">
    <property type="entry name" value="Nucleotide-bd_a/b_plait_sf"/>
</dbReference>
<keyword evidence="4" id="KW-0677">Repeat</keyword>
<dbReference type="PANTHER" id="PTHR48078">
    <property type="entry name" value="THREONINE DEHYDRATASE, MITOCHONDRIAL-RELATED"/>
    <property type="match status" value="1"/>
</dbReference>
<dbReference type="Gene3D" id="3.40.50.1100">
    <property type="match status" value="2"/>
</dbReference>
<dbReference type="CDD" id="cd12375">
    <property type="entry name" value="RRM1_Hu_like"/>
    <property type="match status" value="1"/>
</dbReference>
<dbReference type="GO" id="GO:0005737">
    <property type="term" value="C:cytoplasm"/>
    <property type="evidence" value="ECO:0007669"/>
    <property type="project" value="UniProtKB-ARBA"/>
</dbReference>
<comment type="similarity">
    <text evidence="2">Belongs to the serine/threonine dehydratase family.</text>
</comment>
<dbReference type="InterPro" id="IPR001926">
    <property type="entry name" value="TrpB-like_PALP"/>
</dbReference>
<accession>A0AA85JXT3</accession>
<keyword evidence="7" id="KW-0456">Lyase</keyword>
<dbReference type="FunFam" id="3.30.70.330:FF:000383">
    <property type="entry name" value="Sex lethal, isoform D"/>
    <property type="match status" value="1"/>
</dbReference>
<dbReference type="Proteomes" id="UP000050795">
    <property type="component" value="Unassembled WGS sequence"/>
</dbReference>
<feature type="region of interest" description="Disordered" evidence="12">
    <location>
        <begin position="906"/>
        <end position="926"/>
    </location>
</feature>
<dbReference type="CDD" id="cd00590">
    <property type="entry name" value="RRM_SF"/>
    <property type="match status" value="1"/>
</dbReference>
<dbReference type="GO" id="GO:0009967">
    <property type="term" value="P:positive regulation of signal transduction"/>
    <property type="evidence" value="ECO:0007669"/>
    <property type="project" value="UniProtKB-ARBA"/>
</dbReference>
<dbReference type="WBParaSite" id="TREG1_47280.3">
    <property type="protein sequence ID" value="TREG1_47280.3"/>
    <property type="gene ID" value="TREG1_47280"/>
</dbReference>
<dbReference type="GO" id="GO:0003729">
    <property type="term" value="F:mRNA binding"/>
    <property type="evidence" value="ECO:0007669"/>
    <property type="project" value="UniProtKB-ARBA"/>
</dbReference>
<evidence type="ECO:0000256" key="6">
    <source>
        <dbReference type="ARBA" id="ARBA00022898"/>
    </source>
</evidence>
<dbReference type="InterPro" id="IPR000504">
    <property type="entry name" value="RRM_dom"/>
</dbReference>
<dbReference type="WBParaSite" id="TREG1_47280.1">
    <property type="protein sequence ID" value="TREG1_47280.1"/>
    <property type="gene ID" value="TREG1_47280"/>
</dbReference>
<evidence type="ECO:0000313" key="14">
    <source>
        <dbReference type="Proteomes" id="UP000050795"/>
    </source>
</evidence>
<feature type="domain" description="RRM" evidence="13">
    <location>
        <begin position="76"/>
        <end position="154"/>
    </location>
</feature>
<dbReference type="EC" id="4.3.1.17" evidence="3"/>
<dbReference type="SMART" id="SM00360">
    <property type="entry name" value="RRM"/>
    <property type="match status" value="2"/>
</dbReference>
<dbReference type="PROSITE" id="PS00165">
    <property type="entry name" value="DEHYDRATASE_SER_THR"/>
    <property type="match status" value="1"/>
</dbReference>
<evidence type="ECO:0000256" key="9">
    <source>
        <dbReference type="ARBA" id="ARBA00042605"/>
    </source>
</evidence>
<evidence type="ECO:0000256" key="3">
    <source>
        <dbReference type="ARBA" id="ARBA00012093"/>
    </source>
</evidence>